<evidence type="ECO:0000256" key="8">
    <source>
        <dbReference type="ARBA" id="ARBA00023136"/>
    </source>
</evidence>
<reference evidence="11 12" key="1">
    <citation type="journal article" date="2016" name="Nat. Commun.">
        <title>Thousands of microbial genomes shed light on interconnected biogeochemical processes in an aquifer system.</title>
        <authorList>
            <person name="Anantharaman K."/>
            <person name="Brown C.T."/>
            <person name="Hug L.A."/>
            <person name="Sharon I."/>
            <person name="Castelle C.J."/>
            <person name="Probst A.J."/>
            <person name="Thomas B.C."/>
            <person name="Singh A."/>
            <person name="Wilkins M.J."/>
            <person name="Karaoz U."/>
            <person name="Brodie E.L."/>
            <person name="Williams K.H."/>
            <person name="Hubbard S.S."/>
            <person name="Banfield J.F."/>
        </authorList>
    </citation>
    <scope>NUCLEOTIDE SEQUENCE [LARGE SCALE GENOMIC DNA]</scope>
</reference>
<keyword evidence="7 9" id="KW-0811">Translocation</keyword>
<evidence type="ECO:0000256" key="3">
    <source>
        <dbReference type="ARBA" id="ARBA00022475"/>
    </source>
</evidence>
<dbReference type="NCBIfam" id="TIGR01411">
    <property type="entry name" value="tatAE"/>
    <property type="match status" value="1"/>
</dbReference>
<dbReference type="GO" id="GO:0033281">
    <property type="term" value="C:TAT protein transport complex"/>
    <property type="evidence" value="ECO:0007669"/>
    <property type="project" value="UniProtKB-UniRule"/>
</dbReference>
<dbReference type="GO" id="GO:0043953">
    <property type="term" value="P:protein transport by the Tat complex"/>
    <property type="evidence" value="ECO:0007669"/>
    <property type="project" value="UniProtKB-UniRule"/>
</dbReference>
<dbReference type="HAMAP" id="MF_00236">
    <property type="entry name" value="TatA_E"/>
    <property type="match status" value="1"/>
</dbReference>
<dbReference type="STRING" id="1817813.A2008_02935"/>
<evidence type="ECO:0000256" key="9">
    <source>
        <dbReference type="HAMAP-Rule" id="MF_00236"/>
    </source>
</evidence>
<dbReference type="Gene3D" id="1.20.5.3310">
    <property type="match status" value="1"/>
</dbReference>
<evidence type="ECO:0000256" key="7">
    <source>
        <dbReference type="ARBA" id="ARBA00023010"/>
    </source>
</evidence>
<keyword evidence="3 9" id="KW-1003">Cell membrane</keyword>
<name>A0A1F7WL62_9BACT</name>
<comment type="function">
    <text evidence="9">Part of the twin-arginine translocation (Tat) system that transports large folded proteins containing a characteristic twin-arginine motif in their signal peptide across membranes. TatA could form the protein-conducting channel of the Tat system.</text>
</comment>
<dbReference type="PRINTS" id="PR01506">
    <property type="entry name" value="TATBPROTEIN"/>
</dbReference>
<dbReference type="AlphaFoldDB" id="A0A1F7WL62"/>
<keyword evidence="5 9" id="KW-0653">Protein transport</keyword>
<evidence type="ECO:0000256" key="4">
    <source>
        <dbReference type="ARBA" id="ARBA00022692"/>
    </source>
</evidence>
<keyword evidence="2 9" id="KW-0813">Transport</keyword>
<proteinExistence type="inferred from homology"/>
<dbReference type="NCBIfam" id="NF011430">
    <property type="entry name" value="PRK14861.1"/>
    <property type="match status" value="1"/>
</dbReference>
<dbReference type="InterPro" id="IPR003369">
    <property type="entry name" value="TatA/B/E"/>
</dbReference>
<dbReference type="GO" id="GO:0008320">
    <property type="term" value="F:protein transmembrane transporter activity"/>
    <property type="evidence" value="ECO:0007669"/>
    <property type="project" value="UniProtKB-UniRule"/>
</dbReference>
<sequence>MFGLNTTELIVILVIALVVFGPNKLPLIGGAVGKSIREFKKSLSGEDVAAKDEQPKTEDGKEAGDEKKEK</sequence>
<organism evidence="11 12">
    <name type="scientific">Candidatus Wallbacteria bacterium GWC2_49_35</name>
    <dbReference type="NCBI Taxonomy" id="1817813"/>
    <lineage>
        <taxon>Bacteria</taxon>
        <taxon>Candidatus Walliibacteriota</taxon>
    </lineage>
</organism>
<feature type="transmembrane region" description="Helical" evidence="9">
    <location>
        <begin position="12"/>
        <end position="32"/>
    </location>
</feature>
<evidence type="ECO:0000256" key="2">
    <source>
        <dbReference type="ARBA" id="ARBA00022448"/>
    </source>
</evidence>
<evidence type="ECO:0000313" key="11">
    <source>
        <dbReference type="EMBL" id="OGM03573.1"/>
    </source>
</evidence>
<protein>
    <recommendedName>
        <fullName evidence="9">Sec-independent protein translocase protein TatA</fullName>
    </recommendedName>
</protein>
<dbReference type="PANTHER" id="PTHR42982">
    <property type="entry name" value="SEC-INDEPENDENT PROTEIN TRANSLOCASE PROTEIN TATA"/>
    <property type="match status" value="1"/>
</dbReference>
<feature type="region of interest" description="Disordered" evidence="10">
    <location>
        <begin position="43"/>
        <end position="70"/>
    </location>
</feature>
<comment type="similarity">
    <text evidence="9">Belongs to the TatA/E family.</text>
</comment>
<evidence type="ECO:0000256" key="5">
    <source>
        <dbReference type="ARBA" id="ARBA00022927"/>
    </source>
</evidence>
<accession>A0A1F7WL62</accession>
<evidence type="ECO:0000256" key="6">
    <source>
        <dbReference type="ARBA" id="ARBA00022989"/>
    </source>
</evidence>
<keyword evidence="4 9" id="KW-0812">Transmembrane</keyword>
<gene>
    <name evidence="9" type="primary">tatA</name>
    <name evidence="11" type="ORF">A2008_02935</name>
</gene>
<dbReference type="EMBL" id="MGFH01000161">
    <property type="protein sequence ID" value="OGM03573.1"/>
    <property type="molecule type" value="Genomic_DNA"/>
</dbReference>
<evidence type="ECO:0000256" key="10">
    <source>
        <dbReference type="SAM" id="MobiDB-lite"/>
    </source>
</evidence>
<comment type="subunit">
    <text evidence="9">Forms a complex with TatC.</text>
</comment>
<evidence type="ECO:0000313" key="12">
    <source>
        <dbReference type="Proteomes" id="UP000178735"/>
    </source>
</evidence>
<dbReference type="Pfam" id="PF02416">
    <property type="entry name" value="TatA_B_E"/>
    <property type="match status" value="1"/>
</dbReference>
<evidence type="ECO:0000256" key="1">
    <source>
        <dbReference type="ARBA" id="ARBA00004162"/>
    </source>
</evidence>
<comment type="subcellular location">
    <subcellularLocation>
        <location evidence="1 9">Cell membrane</location>
        <topology evidence="1 9">Single-pass membrane protein</topology>
    </subcellularLocation>
</comment>
<comment type="caution">
    <text evidence="11">The sequence shown here is derived from an EMBL/GenBank/DDBJ whole genome shotgun (WGS) entry which is preliminary data.</text>
</comment>
<dbReference type="Proteomes" id="UP000178735">
    <property type="component" value="Unassembled WGS sequence"/>
</dbReference>
<keyword evidence="6 9" id="KW-1133">Transmembrane helix</keyword>
<keyword evidence="8 9" id="KW-0472">Membrane</keyword>
<dbReference type="PANTHER" id="PTHR42982:SF1">
    <property type="entry name" value="SEC-INDEPENDENT PROTEIN TRANSLOCASE PROTEIN TATA"/>
    <property type="match status" value="1"/>
</dbReference>
<dbReference type="InterPro" id="IPR006312">
    <property type="entry name" value="TatA/E"/>
</dbReference>